<dbReference type="NCBIfam" id="TIGR04490">
    <property type="entry name" value="SoxZ_true"/>
    <property type="match status" value="1"/>
</dbReference>
<proteinExistence type="predicted"/>
<feature type="domain" description="Sulphur oxidation protein SoxZ" evidence="2">
    <location>
        <begin position="5"/>
        <end position="97"/>
    </location>
</feature>
<accession>A0A6S6U4N4</accession>
<dbReference type="EMBL" id="CACVAV010000396">
    <property type="protein sequence ID" value="CAA6825227.1"/>
    <property type="molecule type" value="Genomic_DNA"/>
</dbReference>
<organism evidence="3">
    <name type="scientific">uncultured Thiotrichaceae bacterium</name>
    <dbReference type="NCBI Taxonomy" id="298394"/>
    <lineage>
        <taxon>Bacteria</taxon>
        <taxon>Pseudomonadati</taxon>
        <taxon>Pseudomonadota</taxon>
        <taxon>Gammaproteobacteria</taxon>
        <taxon>Thiotrichales</taxon>
        <taxon>Thiotrichaceae</taxon>
        <taxon>environmental samples</taxon>
    </lineage>
</organism>
<evidence type="ECO:0000256" key="1">
    <source>
        <dbReference type="SAM" id="MobiDB-lite"/>
    </source>
</evidence>
<dbReference type="Pfam" id="PF08770">
    <property type="entry name" value="SoxZ"/>
    <property type="match status" value="1"/>
</dbReference>
<reference evidence="3" key="1">
    <citation type="submission" date="2020-01" db="EMBL/GenBank/DDBJ databases">
        <authorList>
            <person name="Meier V. D."/>
            <person name="Meier V D."/>
        </authorList>
    </citation>
    <scope>NUCLEOTIDE SEQUENCE</scope>
    <source>
        <strain evidence="3">HLG_WM_MAG_08</strain>
    </source>
</reference>
<dbReference type="Gene3D" id="2.60.40.10">
    <property type="entry name" value="Immunoglobulins"/>
    <property type="match status" value="1"/>
</dbReference>
<feature type="region of interest" description="Disordered" evidence="1">
    <location>
        <begin position="80"/>
        <end position="100"/>
    </location>
</feature>
<protein>
    <submittedName>
        <fullName evidence="3">Sulfur oxidation protein SoxZ</fullName>
    </submittedName>
</protein>
<gene>
    <name evidence="3" type="ORF">HELGO_WM25082</name>
</gene>
<sequence length="100" mass="10865">MAIKLKAKEKKGVLQIKALMNHPMETGQRKDSKGEKIPAHYISDVVIQVNDKDVITANWGASISKNPYLSVEVAGKKGDKVKLSWTDNKGESDSAEAEAG</sequence>
<dbReference type="InterPro" id="IPR013783">
    <property type="entry name" value="Ig-like_fold"/>
</dbReference>
<dbReference type="InterPro" id="IPR030995">
    <property type="entry name" value="SoxZ"/>
</dbReference>
<dbReference type="AlphaFoldDB" id="A0A6S6U4N4"/>
<dbReference type="InterPro" id="IPR014756">
    <property type="entry name" value="Ig_E-set"/>
</dbReference>
<evidence type="ECO:0000313" key="3">
    <source>
        <dbReference type="EMBL" id="CAA6825227.1"/>
    </source>
</evidence>
<dbReference type="SUPFAM" id="SSF81296">
    <property type="entry name" value="E set domains"/>
    <property type="match status" value="1"/>
</dbReference>
<dbReference type="InterPro" id="IPR014880">
    <property type="entry name" value="SoxZ_dom"/>
</dbReference>
<name>A0A6S6U4N4_9GAMM</name>
<feature type="compositionally biased region" description="Basic and acidic residues" evidence="1">
    <location>
        <begin position="80"/>
        <end position="92"/>
    </location>
</feature>
<evidence type="ECO:0000259" key="2">
    <source>
        <dbReference type="Pfam" id="PF08770"/>
    </source>
</evidence>